<feature type="transmembrane region" description="Helical" evidence="1">
    <location>
        <begin position="168"/>
        <end position="188"/>
    </location>
</feature>
<evidence type="ECO:0008006" key="4">
    <source>
        <dbReference type="Google" id="ProtNLM"/>
    </source>
</evidence>
<gene>
    <name evidence="2" type="ORF">BSTOLATCC_MIC23982</name>
</gene>
<keyword evidence="1" id="KW-0472">Membrane</keyword>
<protein>
    <recommendedName>
        <fullName evidence="4">Vesicle transport protein USE1</fullName>
    </recommendedName>
</protein>
<evidence type="ECO:0000256" key="1">
    <source>
        <dbReference type="SAM" id="Phobius"/>
    </source>
</evidence>
<dbReference type="EMBL" id="CAJZBQ010000023">
    <property type="protein sequence ID" value="CAG9319425.1"/>
    <property type="molecule type" value="Genomic_DNA"/>
</dbReference>
<reference evidence="2" key="1">
    <citation type="submission" date="2021-09" db="EMBL/GenBank/DDBJ databases">
        <authorList>
            <consortium name="AG Swart"/>
            <person name="Singh M."/>
            <person name="Singh A."/>
            <person name="Seah K."/>
            <person name="Emmerich C."/>
        </authorList>
    </citation>
    <scope>NUCLEOTIDE SEQUENCE</scope>
    <source>
        <strain evidence="2">ATCC30299</strain>
    </source>
</reference>
<dbReference type="AlphaFoldDB" id="A0AAU9J113"/>
<sequence>MPLTSRQHRDIVNIFRFAKRLEEAASIDRELLCKFEGNLLDIWICLNPQQRAQLESQQAKFKSRVSTPNSNTFKEDRERLLGITQLSYKKQTEFNEASRLDLEREILNLAKDMKSVATSFKVTLENDDPLVQSIAAKQANFLIKMKKETGILDQIQFKTSWWASIKSFFALIFAFAVFCCMMVVIYWFPDTKYIYLKN</sequence>
<keyword evidence="1" id="KW-1133">Transmembrane helix</keyword>
<keyword evidence="3" id="KW-1185">Reference proteome</keyword>
<accession>A0AAU9J113</accession>
<name>A0AAU9J113_9CILI</name>
<keyword evidence="1" id="KW-0812">Transmembrane</keyword>
<evidence type="ECO:0000313" key="3">
    <source>
        <dbReference type="Proteomes" id="UP001162131"/>
    </source>
</evidence>
<evidence type="ECO:0000313" key="2">
    <source>
        <dbReference type="EMBL" id="CAG9319425.1"/>
    </source>
</evidence>
<organism evidence="2 3">
    <name type="scientific">Blepharisma stoltei</name>
    <dbReference type="NCBI Taxonomy" id="1481888"/>
    <lineage>
        <taxon>Eukaryota</taxon>
        <taxon>Sar</taxon>
        <taxon>Alveolata</taxon>
        <taxon>Ciliophora</taxon>
        <taxon>Postciliodesmatophora</taxon>
        <taxon>Heterotrichea</taxon>
        <taxon>Heterotrichida</taxon>
        <taxon>Blepharismidae</taxon>
        <taxon>Blepharisma</taxon>
    </lineage>
</organism>
<proteinExistence type="predicted"/>
<comment type="caution">
    <text evidence="2">The sequence shown here is derived from an EMBL/GenBank/DDBJ whole genome shotgun (WGS) entry which is preliminary data.</text>
</comment>
<dbReference type="Proteomes" id="UP001162131">
    <property type="component" value="Unassembled WGS sequence"/>
</dbReference>